<dbReference type="SUPFAM" id="SSF55931">
    <property type="entry name" value="Glutamine synthetase/guanido kinase"/>
    <property type="match status" value="1"/>
</dbReference>
<dbReference type="PANTHER" id="PTHR36510">
    <property type="entry name" value="GLUTAMATE--CYSTEINE LIGASE 2-RELATED"/>
    <property type="match status" value="1"/>
</dbReference>
<dbReference type="PANTHER" id="PTHR36510:SF3">
    <property type="entry name" value="CONSERVED PROTEIN"/>
    <property type="match status" value="1"/>
</dbReference>
<dbReference type="Pfam" id="PF04107">
    <property type="entry name" value="GCS2"/>
    <property type="match status" value="1"/>
</dbReference>
<dbReference type="InterPro" id="IPR006336">
    <property type="entry name" value="GCS2"/>
</dbReference>
<dbReference type="Gene3D" id="3.30.590.20">
    <property type="match status" value="1"/>
</dbReference>
<dbReference type="InterPro" id="IPR014746">
    <property type="entry name" value="Gln_synth/guanido_kin_cat_dom"/>
</dbReference>
<proteinExistence type="predicted"/>
<dbReference type="GO" id="GO:0016879">
    <property type="term" value="F:ligase activity, forming carbon-nitrogen bonds"/>
    <property type="evidence" value="ECO:0007669"/>
    <property type="project" value="TreeGrafter"/>
</dbReference>
<dbReference type="EMBL" id="PTIX01000017">
    <property type="protein sequence ID" value="PPK64844.1"/>
    <property type="molecule type" value="Genomic_DNA"/>
</dbReference>
<protein>
    <submittedName>
        <fullName evidence="2">Gamma-glutamylcysteine synthetase</fullName>
    </submittedName>
</protein>
<dbReference type="OrthoDB" id="240589at2"/>
<gene>
    <name evidence="2" type="ORF">CLV40_11783</name>
</gene>
<sequence length="470" mass="49948">MGTQVSRQYPALSPGDPAVRAVLSACVDEVREVLRTPGFGDGAPTIGAEFEMFLADASGRPRPVNLDVVATAADRRVVVEGSRHLVEANLTPIALAGSPFTALATELAECTGILRAAAAEHGALVTAIGTLPTLTAADLPADSLTALPRYGALDRAIMGLRGTPVRIDVDGVDPLRFNWDSIAIMGATCSWQLHLAVPPADFARFYNAAQLAIGPALAVSGNSPLPLGHRLWVESRIPLWEQAADDRAAVRRGDFGTGWLVGGAEDLFAELVRDHPPLLADLAPEPDPTPFPALRALRLHQSTVWRWNRPVYDPAGNVRVELRALPSGPTPVDMCANAAFLLGLINWVADELPDLATTAPFEPVRTTFYRAARSGLGSELHWPGAHRDTPAPDLVRRLVPLAAEGLRRRGVTDADPLLAVVEDRATSGRTGAAWQIGAFATAPGSRPAALAHTLARYRELAAGGEPVHTW</sequence>
<dbReference type="RefSeq" id="WP_104481613.1">
    <property type="nucleotide sequence ID" value="NZ_CP154825.1"/>
</dbReference>
<comment type="catalytic activity">
    <reaction evidence="1">
        <text>L-cysteine + L-glutamate + ATP = gamma-L-glutamyl-L-cysteine + ADP + phosphate + H(+)</text>
        <dbReference type="Rhea" id="RHEA:13285"/>
        <dbReference type="ChEBI" id="CHEBI:15378"/>
        <dbReference type="ChEBI" id="CHEBI:29985"/>
        <dbReference type="ChEBI" id="CHEBI:30616"/>
        <dbReference type="ChEBI" id="CHEBI:35235"/>
        <dbReference type="ChEBI" id="CHEBI:43474"/>
        <dbReference type="ChEBI" id="CHEBI:58173"/>
        <dbReference type="ChEBI" id="CHEBI:456216"/>
        <dbReference type="EC" id="6.3.2.2"/>
    </reaction>
</comment>
<accession>A0A2S6GHY9</accession>
<organism evidence="2 3">
    <name type="scientific">Actinokineospora auranticolor</name>
    <dbReference type="NCBI Taxonomy" id="155976"/>
    <lineage>
        <taxon>Bacteria</taxon>
        <taxon>Bacillati</taxon>
        <taxon>Actinomycetota</taxon>
        <taxon>Actinomycetes</taxon>
        <taxon>Pseudonocardiales</taxon>
        <taxon>Pseudonocardiaceae</taxon>
        <taxon>Actinokineospora</taxon>
    </lineage>
</organism>
<dbReference type="Proteomes" id="UP000239203">
    <property type="component" value="Unassembled WGS sequence"/>
</dbReference>
<dbReference type="AlphaFoldDB" id="A0A2S6GHY9"/>
<dbReference type="InterPro" id="IPR050141">
    <property type="entry name" value="GCL_type2/YbdK_subfam"/>
</dbReference>
<evidence type="ECO:0000313" key="2">
    <source>
        <dbReference type="EMBL" id="PPK64844.1"/>
    </source>
</evidence>
<evidence type="ECO:0000313" key="3">
    <source>
        <dbReference type="Proteomes" id="UP000239203"/>
    </source>
</evidence>
<evidence type="ECO:0000256" key="1">
    <source>
        <dbReference type="ARBA" id="ARBA00048819"/>
    </source>
</evidence>
<comment type="caution">
    <text evidence="2">The sequence shown here is derived from an EMBL/GenBank/DDBJ whole genome shotgun (WGS) entry which is preliminary data.</text>
</comment>
<keyword evidence="3" id="KW-1185">Reference proteome</keyword>
<name>A0A2S6GHY9_9PSEU</name>
<reference evidence="2 3" key="1">
    <citation type="submission" date="2018-02" db="EMBL/GenBank/DDBJ databases">
        <title>Genomic Encyclopedia of Archaeal and Bacterial Type Strains, Phase II (KMG-II): from individual species to whole genera.</title>
        <authorList>
            <person name="Goeker M."/>
        </authorList>
    </citation>
    <scope>NUCLEOTIDE SEQUENCE [LARGE SCALE GENOMIC DNA]</scope>
    <source>
        <strain evidence="2 3">YU 961-1</strain>
    </source>
</reference>